<dbReference type="GO" id="GO:0006631">
    <property type="term" value="P:fatty acid metabolic process"/>
    <property type="evidence" value="ECO:0007669"/>
    <property type="project" value="UniProtKB-KW"/>
</dbReference>
<evidence type="ECO:0000256" key="5">
    <source>
        <dbReference type="ARBA" id="ARBA00023717"/>
    </source>
</evidence>
<accession>A0A9X1WQ30</accession>
<dbReference type="AlphaFoldDB" id="A0A9X1WQ30"/>
<evidence type="ECO:0000256" key="3">
    <source>
        <dbReference type="ARBA" id="ARBA00022832"/>
    </source>
</evidence>
<dbReference type="Gene3D" id="3.90.226.10">
    <property type="entry name" value="2-enoyl-CoA Hydratase, Chain A, domain 1"/>
    <property type="match status" value="1"/>
</dbReference>
<evidence type="ECO:0000256" key="6">
    <source>
        <dbReference type="RuleBase" id="RU003707"/>
    </source>
</evidence>
<evidence type="ECO:0000256" key="4">
    <source>
        <dbReference type="ARBA" id="ARBA00023709"/>
    </source>
</evidence>
<dbReference type="GO" id="GO:0004300">
    <property type="term" value="F:enoyl-CoA hydratase activity"/>
    <property type="evidence" value="ECO:0007669"/>
    <property type="project" value="UniProtKB-EC"/>
</dbReference>
<evidence type="ECO:0000256" key="1">
    <source>
        <dbReference type="ARBA" id="ARBA00002994"/>
    </source>
</evidence>
<keyword evidence="3" id="KW-0443">Lipid metabolism</keyword>
<dbReference type="CDD" id="cd06558">
    <property type="entry name" value="crotonase-like"/>
    <property type="match status" value="1"/>
</dbReference>
<dbReference type="InterPro" id="IPR029045">
    <property type="entry name" value="ClpP/crotonase-like_dom_sf"/>
</dbReference>
<dbReference type="RefSeq" id="WP_244804920.1">
    <property type="nucleotide sequence ID" value="NZ_JALIEA010000017.1"/>
</dbReference>
<dbReference type="InterPro" id="IPR018376">
    <property type="entry name" value="Enoyl-CoA_hyd/isom_CS"/>
</dbReference>
<evidence type="ECO:0000313" key="8">
    <source>
        <dbReference type="Proteomes" id="UP001139207"/>
    </source>
</evidence>
<comment type="caution">
    <text evidence="7">The sequence shown here is derived from an EMBL/GenBank/DDBJ whole genome shotgun (WGS) entry which is preliminary data.</text>
</comment>
<dbReference type="Proteomes" id="UP001139207">
    <property type="component" value="Unassembled WGS sequence"/>
</dbReference>
<proteinExistence type="inferred from homology"/>
<keyword evidence="8" id="KW-1185">Reference proteome</keyword>
<protein>
    <submittedName>
        <fullName evidence="7">Enoyl-CoA hydratase-related protein</fullName>
    </submittedName>
</protein>
<reference evidence="7" key="1">
    <citation type="submission" date="2022-04" db="EMBL/GenBank/DDBJ databases">
        <title>Corynebacterium kalidii LD5P10.</title>
        <authorList>
            <person name="Sun J.Q."/>
        </authorList>
    </citation>
    <scope>NUCLEOTIDE SEQUENCE</scope>
    <source>
        <strain evidence="7">LD5P10</strain>
    </source>
</reference>
<dbReference type="SUPFAM" id="SSF52096">
    <property type="entry name" value="ClpP/crotonase"/>
    <property type="match status" value="1"/>
</dbReference>
<name>A0A9X1WQ30_9CORY</name>
<keyword evidence="3" id="KW-0276">Fatty acid metabolism</keyword>
<sequence length="261" mass="27174">MSLVDITTLDGVRTITIDRPDAHNSLNRALRLELKDAFAAAAADSSPAGDVRAVVLRASGKAFCAGQDLREQLEESRTGAGTDKVVTEYNPMMDALLSIPVPVVAAVQGAAAGAGWGIAMACDLRVASTTAVFKGAFTGVGLASDCGLSRSLADAVGQTRALELLLLDEPVSAGQAGELGIVTSVVEPADLEASVGELATRFAHGPTGSYREIKALVRDTRAVSERAGEEADAQGRLFRTADHLEAVQAFVEKRAPRFRGV</sequence>
<dbReference type="PANTHER" id="PTHR43459:SF1">
    <property type="entry name" value="EG:BACN32G11.4 PROTEIN"/>
    <property type="match status" value="1"/>
</dbReference>
<dbReference type="InterPro" id="IPR001753">
    <property type="entry name" value="Enoyl-CoA_hydra/iso"/>
</dbReference>
<dbReference type="PROSITE" id="PS00166">
    <property type="entry name" value="ENOYL_COA_HYDRATASE"/>
    <property type="match status" value="1"/>
</dbReference>
<dbReference type="PANTHER" id="PTHR43459">
    <property type="entry name" value="ENOYL-COA HYDRATASE"/>
    <property type="match status" value="1"/>
</dbReference>
<dbReference type="Gene3D" id="1.10.12.10">
    <property type="entry name" value="Lyase 2-enoyl-coa Hydratase, Chain A, domain 2"/>
    <property type="match status" value="1"/>
</dbReference>
<dbReference type="Pfam" id="PF00378">
    <property type="entry name" value="ECH_1"/>
    <property type="match status" value="1"/>
</dbReference>
<evidence type="ECO:0000256" key="2">
    <source>
        <dbReference type="ARBA" id="ARBA00005254"/>
    </source>
</evidence>
<comment type="catalytic activity">
    <reaction evidence="5">
        <text>a 4-saturated-(3S)-3-hydroxyacyl-CoA = a (3E)-enoyl-CoA + H2O</text>
        <dbReference type="Rhea" id="RHEA:20724"/>
        <dbReference type="ChEBI" id="CHEBI:15377"/>
        <dbReference type="ChEBI" id="CHEBI:58521"/>
        <dbReference type="ChEBI" id="CHEBI:137480"/>
        <dbReference type="EC" id="4.2.1.17"/>
    </reaction>
</comment>
<dbReference type="InterPro" id="IPR014748">
    <property type="entry name" value="Enoyl-CoA_hydra_C"/>
</dbReference>
<evidence type="ECO:0000313" key="7">
    <source>
        <dbReference type="EMBL" id="MCJ7859186.1"/>
    </source>
</evidence>
<organism evidence="7 8">
    <name type="scientific">Corynebacterium kalidii</name>
    <dbReference type="NCBI Taxonomy" id="2931982"/>
    <lineage>
        <taxon>Bacteria</taxon>
        <taxon>Bacillati</taxon>
        <taxon>Actinomycetota</taxon>
        <taxon>Actinomycetes</taxon>
        <taxon>Mycobacteriales</taxon>
        <taxon>Corynebacteriaceae</taxon>
        <taxon>Corynebacterium</taxon>
    </lineage>
</organism>
<comment type="function">
    <text evidence="1">Could possibly oxidize fatty acids using specific components.</text>
</comment>
<comment type="catalytic activity">
    <reaction evidence="4">
        <text>a (3S)-3-hydroxyacyl-CoA = a (2E)-enoyl-CoA + H2O</text>
        <dbReference type="Rhea" id="RHEA:16105"/>
        <dbReference type="ChEBI" id="CHEBI:15377"/>
        <dbReference type="ChEBI" id="CHEBI:57318"/>
        <dbReference type="ChEBI" id="CHEBI:58856"/>
        <dbReference type="EC" id="4.2.1.17"/>
    </reaction>
</comment>
<gene>
    <name evidence="7" type="ORF">MUN33_10770</name>
</gene>
<dbReference type="EMBL" id="JALIEA010000017">
    <property type="protein sequence ID" value="MCJ7859186.1"/>
    <property type="molecule type" value="Genomic_DNA"/>
</dbReference>
<comment type="similarity">
    <text evidence="2 6">Belongs to the enoyl-CoA hydratase/isomerase family.</text>
</comment>